<keyword evidence="10" id="KW-0594">Phospholipid biosynthesis</keyword>
<evidence type="ECO:0000256" key="8">
    <source>
        <dbReference type="ARBA" id="ARBA00023098"/>
    </source>
</evidence>
<dbReference type="Pfam" id="PF13091">
    <property type="entry name" value="PLDc_2"/>
    <property type="match status" value="2"/>
</dbReference>
<organism evidence="15">
    <name type="scientific">uncultured Anaerotruncus sp</name>
    <dbReference type="NCBI Taxonomy" id="905011"/>
    <lineage>
        <taxon>Bacteria</taxon>
        <taxon>Bacillati</taxon>
        <taxon>Bacillota</taxon>
        <taxon>Clostridia</taxon>
        <taxon>Eubacteriales</taxon>
        <taxon>Oscillospiraceae</taxon>
        <taxon>Anaerotruncus</taxon>
        <taxon>environmental samples</taxon>
    </lineage>
</organism>
<keyword evidence="2" id="KW-1003">Cell membrane</keyword>
<keyword evidence="4 15" id="KW-0808">Transferase</keyword>
<dbReference type="GO" id="GO:0005886">
    <property type="term" value="C:plasma membrane"/>
    <property type="evidence" value="ECO:0007669"/>
    <property type="project" value="UniProtKB-SubCell"/>
</dbReference>
<evidence type="ECO:0000256" key="3">
    <source>
        <dbReference type="ARBA" id="ARBA00022516"/>
    </source>
</evidence>
<keyword evidence="8" id="KW-0443">Lipid metabolism</keyword>
<feature type="transmembrane region" description="Helical" evidence="13">
    <location>
        <begin position="12"/>
        <end position="31"/>
    </location>
</feature>
<dbReference type="EC" id="2.7.8.-" evidence="12"/>
<evidence type="ECO:0000256" key="2">
    <source>
        <dbReference type="ARBA" id="ARBA00022475"/>
    </source>
</evidence>
<dbReference type="PANTHER" id="PTHR21248:SF22">
    <property type="entry name" value="PHOSPHOLIPASE D"/>
    <property type="match status" value="1"/>
</dbReference>
<dbReference type="PANTHER" id="PTHR21248">
    <property type="entry name" value="CARDIOLIPIN SYNTHASE"/>
    <property type="match status" value="1"/>
</dbReference>
<dbReference type="InterPro" id="IPR025202">
    <property type="entry name" value="PLD-like_dom"/>
</dbReference>
<evidence type="ECO:0000256" key="7">
    <source>
        <dbReference type="ARBA" id="ARBA00022989"/>
    </source>
</evidence>
<dbReference type="GO" id="GO:0032049">
    <property type="term" value="P:cardiolipin biosynthetic process"/>
    <property type="evidence" value="ECO:0007669"/>
    <property type="project" value="UniProtKB-UniRule"/>
</dbReference>
<feature type="transmembrane region" description="Helical" evidence="13">
    <location>
        <begin position="68"/>
        <end position="86"/>
    </location>
</feature>
<feature type="domain" description="PLD phosphodiesterase" evidence="14">
    <location>
        <begin position="244"/>
        <end position="271"/>
    </location>
</feature>
<evidence type="ECO:0000259" key="14">
    <source>
        <dbReference type="PROSITE" id="PS50035"/>
    </source>
</evidence>
<keyword evidence="7 13" id="KW-1133">Transmembrane helix</keyword>
<keyword evidence="5 13" id="KW-0812">Transmembrane</keyword>
<proteinExistence type="predicted"/>
<dbReference type="CDD" id="cd09160">
    <property type="entry name" value="PLDc_SMU_988_like_2"/>
    <property type="match status" value="1"/>
</dbReference>
<protein>
    <recommendedName>
        <fullName evidence="12">Cardiolipin synthase</fullName>
        <ecNumber evidence="12">2.7.8.-</ecNumber>
    </recommendedName>
</protein>
<dbReference type="PROSITE" id="PS50035">
    <property type="entry name" value="PLD"/>
    <property type="match status" value="2"/>
</dbReference>
<sequence length="511" mass="58380">MKKFLNMLFSRVVIISLSIAIQAAFLVLLIWRFNNYYVYVHAACVLLSLVVTLGIIGGRSNPGYKIAWLVPILLFPIFGGLFYLMFGRNQLSARERKKMAEIQRHTESVVDLSGQMSDELYQIDADAGSISRYIARNALSPLYQNTAATYFPIGEAKFASLLEELQKAQHFIFMEYFIIQEGKMWDPILEILIQKAKQGVEVRVIYDDVGCIDTLPYHYDRELEKLGIACCAFNPFVPVLSARLNNRDHRKIVVIDGHTGFTGGINLADEYINAYPKHGHWKDAAIMLKGDAVWSLTVMFLSMWNYLRHTDEDYTRYRSTGTTGHQLAAQGYLQPFSDSPLDHEAVGETVYMQLISRAKKYVYINTPYLIIDNEMVTALTTAAKSGVDVRIITPHIADKWYVHAVTRAYYKILVESGVKIFEYTPGFVHAKTFVVDNIYGVVGTINLDYRSLYLHFECGVWMYKTPCLTDMKRDFLETQQKCQSITLQQCQKVSLPTRICRALLRVFAPLM</sequence>
<evidence type="ECO:0000256" key="4">
    <source>
        <dbReference type="ARBA" id="ARBA00022679"/>
    </source>
</evidence>
<evidence type="ECO:0000256" key="6">
    <source>
        <dbReference type="ARBA" id="ARBA00022737"/>
    </source>
</evidence>
<dbReference type="NCBIfam" id="TIGR04265">
    <property type="entry name" value="bac_cardiolipin"/>
    <property type="match status" value="1"/>
</dbReference>
<keyword evidence="3" id="KW-0444">Lipid biosynthesis</keyword>
<evidence type="ECO:0000256" key="11">
    <source>
        <dbReference type="ARBA" id="ARBA00023264"/>
    </source>
</evidence>
<dbReference type="Gene3D" id="3.30.870.10">
    <property type="entry name" value="Endonuclease Chain A"/>
    <property type="match status" value="2"/>
</dbReference>
<feature type="domain" description="PLD phosphodiesterase" evidence="14">
    <location>
        <begin position="424"/>
        <end position="451"/>
    </location>
</feature>
<gene>
    <name evidence="15" type="primary">cls_2</name>
    <name evidence="15" type="ORF">SAMEA3545359_00573</name>
</gene>
<dbReference type="EMBL" id="FMHG01000001">
    <property type="protein sequence ID" value="SCJ49658.1"/>
    <property type="molecule type" value="Genomic_DNA"/>
</dbReference>
<dbReference type="AlphaFoldDB" id="A0A1C6GWI0"/>
<feature type="transmembrane region" description="Helical" evidence="13">
    <location>
        <begin position="37"/>
        <end position="56"/>
    </location>
</feature>
<name>A0A1C6GWI0_9FIRM</name>
<dbReference type="InterPro" id="IPR022924">
    <property type="entry name" value="Cardiolipin_synthase"/>
</dbReference>
<dbReference type="Pfam" id="PF13396">
    <property type="entry name" value="PLDc_N"/>
    <property type="match status" value="1"/>
</dbReference>
<evidence type="ECO:0000256" key="13">
    <source>
        <dbReference type="SAM" id="Phobius"/>
    </source>
</evidence>
<evidence type="ECO:0000256" key="10">
    <source>
        <dbReference type="ARBA" id="ARBA00023209"/>
    </source>
</evidence>
<accession>A0A1C6GWI0</accession>
<dbReference type="SMART" id="SM00155">
    <property type="entry name" value="PLDc"/>
    <property type="match status" value="2"/>
</dbReference>
<keyword evidence="11" id="KW-1208">Phospholipid metabolism</keyword>
<evidence type="ECO:0000256" key="5">
    <source>
        <dbReference type="ARBA" id="ARBA00022692"/>
    </source>
</evidence>
<evidence type="ECO:0000256" key="1">
    <source>
        <dbReference type="ARBA" id="ARBA00004651"/>
    </source>
</evidence>
<dbReference type="CDD" id="cd09154">
    <property type="entry name" value="PLDc_SMU_988_like_1"/>
    <property type="match status" value="1"/>
</dbReference>
<evidence type="ECO:0000256" key="9">
    <source>
        <dbReference type="ARBA" id="ARBA00023136"/>
    </source>
</evidence>
<dbReference type="InterPro" id="IPR027379">
    <property type="entry name" value="CLS_N"/>
</dbReference>
<comment type="subcellular location">
    <subcellularLocation>
        <location evidence="1">Cell membrane</location>
        <topology evidence="1">Multi-pass membrane protein</topology>
    </subcellularLocation>
</comment>
<dbReference type="InterPro" id="IPR001736">
    <property type="entry name" value="PLipase_D/transphosphatidylase"/>
</dbReference>
<keyword evidence="9 13" id="KW-0472">Membrane</keyword>
<dbReference type="SUPFAM" id="SSF56024">
    <property type="entry name" value="Phospholipase D/nuclease"/>
    <property type="match status" value="2"/>
</dbReference>
<evidence type="ECO:0000313" key="15">
    <source>
        <dbReference type="EMBL" id="SCJ49658.1"/>
    </source>
</evidence>
<evidence type="ECO:0000256" key="12">
    <source>
        <dbReference type="NCBIfam" id="TIGR04265"/>
    </source>
</evidence>
<keyword evidence="6" id="KW-0677">Repeat</keyword>
<reference evidence="15" key="1">
    <citation type="submission" date="2015-09" db="EMBL/GenBank/DDBJ databases">
        <authorList>
            <consortium name="Pathogen Informatics"/>
        </authorList>
    </citation>
    <scope>NUCLEOTIDE SEQUENCE</scope>
    <source>
        <strain evidence="15">2789STDY5834896</strain>
    </source>
</reference>
<dbReference type="GO" id="GO:0008808">
    <property type="term" value="F:cardiolipin synthase activity"/>
    <property type="evidence" value="ECO:0007669"/>
    <property type="project" value="UniProtKB-UniRule"/>
</dbReference>